<dbReference type="InterPro" id="IPR052933">
    <property type="entry name" value="DNA_Protect_Modify"/>
</dbReference>
<dbReference type="Gene3D" id="3.40.50.150">
    <property type="entry name" value="Vaccinia Virus protein VP39"/>
    <property type="match status" value="1"/>
</dbReference>
<dbReference type="RefSeq" id="WP_008790633.1">
    <property type="nucleotide sequence ID" value="NZ_CABKQT010000001.1"/>
</dbReference>
<protein>
    <recommendedName>
        <fullName evidence="4">DNA methylase adenine-specific domain-containing protein</fullName>
    </recommendedName>
</protein>
<organism evidence="2 3">
    <name type="scientific">Coprobacillus cateniformis</name>
    <dbReference type="NCBI Taxonomy" id="100884"/>
    <lineage>
        <taxon>Bacteria</taxon>
        <taxon>Bacillati</taxon>
        <taxon>Bacillota</taxon>
        <taxon>Erysipelotrichia</taxon>
        <taxon>Erysipelotrichales</taxon>
        <taxon>Coprobacillaceae</taxon>
        <taxon>Coprobacillus</taxon>
    </lineage>
</organism>
<dbReference type="PANTHER" id="PTHR41313:SF1">
    <property type="entry name" value="DNA METHYLASE ADENINE-SPECIFIC DOMAIN-CONTAINING PROTEIN"/>
    <property type="match status" value="1"/>
</dbReference>
<feature type="compositionally biased region" description="Basic and acidic residues" evidence="1">
    <location>
        <begin position="269"/>
        <end position="303"/>
    </location>
</feature>
<accession>E7GFK8</accession>
<feature type="compositionally biased region" description="Basic and acidic residues" evidence="1">
    <location>
        <begin position="349"/>
        <end position="371"/>
    </location>
</feature>
<dbReference type="InterPro" id="IPR029063">
    <property type="entry name" value="SAM-dependent_MTases_sf"/>
</dbReference>
<dbReference type="eggNOG" id="COG4646">
    <property type="taxonomic scope" value="Bacteria"/>
</dbReference>
<feature type="compositionally biased region" description="Basic and acidic residues" evidence="1">
    <location>
        <begin position="310"/>
        <end position="329"/>
    </location>
</feature>
<evidence type="ECO:0000313" key="2">
    <source>
        <dbReference type="EMBL" id="EFW03269.1"/>
    </source>
</evidence>
<dbReference type="eggNOG" id="COG0827">
    <property type="taxonomic scope" value="Bacteria"/>
</dbReference>
<evidence type="ECO:0000313" key="3">
    <source>
        <dbReference type="Proteomes" id="UP000003157"/>
    </source>
</evidence>
<name>E7GFK8_9FIRM</name>
<comment type="caution">
    <text evidence="2">The sequence shown here is derived from an EMBL/GenBank/DDBJ whole genome shotgun (WGS) entry which is preliminary data.</text>
</comment>
<proteinExistence type="predicted"/>
<dbReference type="PANTHER" id="PTHR41313">
    <property type="entry name" value="ADENINE-SPECIFIC METHYLTRANSFERASE"/>
    <property type="match status" value="1"/>
</dbReference>
<reference evidence="2 3" key="1">
    <citation type="submission" date="2010-12" db="EMBL/GenBank/DDBJ databases">
        <title>The Genome Sequence of Coprobacillus sp. strain 29_1.</title>
        <authorList>
            <consortium name="The Broad Institute Genome Sequencing Platform"/>
            <person name="Earl A."/>
            <person name="Ward D."/>
            <person name="Feldgarden M."/>
            <person name="Gevers D."/>
            <person name="Daigneault M."/>
            <person name="Sibley C.D."/>
            <person name="White A."/>
            <person name="Strauss J."/>
            <person name="Allen-Vercoe E."/>
            <person name="Young S.K."/>
            <person name="Zeng Q."/>
            <person name="Gargeya S."/>
            <person name="Fitzgerald M."/>
            <person name="Haas B."/>
            <person name="Abouelleil A."/>
            <person name="Alvarado L."/>
            <person name="Arachchi H.M."/>
            <person name="Berlin A."/>
            <person name="Brown A."/>
            <person name="Chapman S.B."/>
            <person name="Chen Z."/>
            <person name="Dunbar C."/>
            <person name="Freedman E."/>
            <person name="Gearin G."/>
            <person name="Gellesch M."/>
            <person name="Goldberg J."/>
            <person name="Griggs A."/>
            <person name="Gujja S."/>
            <person name="Heilman E."/>
            <person name="Heiman D."/>
            <person name="Howarth C."/>
            <person name="Larson L."/>
            <person name="Lui A."/>
            <person name="MacDonald P.J.P."/>
            <person name="Mehta T."/>
            <person name="Montmayeur A."/>
            <person name="Murphy C."/>
            <person name="Neiman D."/>
            <person name="Pearson M."/>
            <person name="Priest M."/>
            <person name="Roberts A."/>
            <person name="Saif S."/>
            <person name="Shea T."/>
            <person name="Shenoy N."/>
            <person name="Sisk P."/>
            <person name="Stolte C."/>
            <person name="Sykes S."/>
            <person name="White J."/>
            <person name="Yandava C."/>
            <person name="Nusbaum C."/>
            <person name="Birren B."/>
        </authorList>
    </citation>
    <scope>NUCLEOTIDE SEQUENCE [LARGE SCALE GENOMIC DNA]</scope>
    <source>
        <strain evidence="2 3">29_1</strain>
    </source>
</reference>
<keyword evidence="3" id="KW-1185">Reference proteome</keyword>
<dbReference type="HOGENOM" id="CLU_000181_3_0_9"/>
<evidence type="ECO:0008006" key="4">
    <source>
        <dbReference type="Google" id="ProtNLM"/>
    </source>
</evidence>
<sequence>MASKLRLITDLYGETLTQISKNPDDWMSFLECAAMNYKYPFNDKVLIYAQRPEAVACAKIEAWNKQVGRWVNRGAKGIALLSEDNGYTNLRYVFDIADTNSKFGKSFRLWSVPKPYEVDIIESLENKYGELEDKSSLGLAIKSVSKILVEDNMQDYLEDLKFYRENSSLEPMTDEAVQLLVQNALENSIAFSMIKRCGLNPNDYFTNEDFTPILAFDSYETITRLGVATSEISEMGIREIYNTIKKLRINEINKIRTFDIDKDLSYDVSESRETVERRNNDEYNLHTQRGLRDTRPSDTREQDSSGGQIRNDEVKVLEREQEISIHDSINEQSTSRTLDEYSRSSNGESRTDSIRNESQREDNRTNETTRPYEMDRLNEHLEDISRGDSSERINLRLNNYDSSQSKTHYVVVDEKINQILSTTPHLRKSNKEIKVFIQNEKDVTKRAEYLKGIFNKDYTGVIVDDQMYGYKTFDNGILFWKGNFLSRDTESFISWEDLTYHYDSMILLNQLNDRIEPLPSVTDQLSFLDENSEKSVSDLEFTQEFVDRYLTEQHRDTKFSIYEQFSNSLSTENNINYLKNLYGISGATSTIKGAGIGVNTDYKGVRFNRGYFDASAKEQLFKWNYIEKRIKTLIHEDRYLNSKELEEYPKWLDEKDQEREFIEASNNLTEKIIEEPAEEKYEYQYHLGDRVYIGADEYEILSIGISNVVLYDFRYPLFNREISKEEFDRKVQENPANDHLKVKVSDIKDNINEEPSNIEVNVKEEISLSIEEEPEVQEENIVPVFEKKKSNKIRSFDIHPEIPIFDRNQFKITNDNLGEGSPREKFNNNVEAIRVLKKCEEENRFATPQEQEILSKYVGWGGLPQAFDEKDSSWSNEYSILKNLLDEKEYSQARGSTLTAFYTPPVVIRSMYKALENMGLKTGNILEPSCGVGNFIGMLPDSLEDCKLYGVELDSISGRIARQLYQKSTVAVQGYEDTNLPNSFFDVSVGNVPFGDFKVLDKKYDKHKFLIHDYFFAKTLDKVRPGGVIAFITSKGTLDKENPSVRKYIAQRADLLGAIRLPNNTFKANAGTEVTSDIIFLQKRDSITDIEPDWVYLGENDYGIKMNQYFIDNPEMILGNMEMISTRFGYDSACISDGENLEDKLESAISNIHAEVKEYELDDIGEEDNSIEADLTVRNFSYTLIDDKIYFRENSRMYPQELAMTTENRVKGLIEIMDCVRTLLEYQTEDYPDEDIKREQVKLNQLYDRFTKKYGLINSRGNNSAFSNDSSYYLLCSLEILDENGNLARKADMFTKRTIKPKTEITSVDNANDALIVSLSEKARVDITFMQKLCNMDMDKMLKDLEGEIFNVPEYGEPNHWVTADEYLSGNVREKLKIAEHFAETDERFNVNFISDF</sequence>
<evidence type="ECO:0000256" key="1">
    <source>
        <dbReference type="SAM" id="MobiDB-lite"/>
    </source>
</evidence>
<feature type="region of interest" description="Disordered" evidence="1">
    <location>
        <begin position="269"/>
        <end position="371"/>
    </location>
</feature>
<dbReference type="Proteomes" id="UP000003157">
    <property type="component" value="Unassembled WGS sequence"/>
</dbReference>
<gene>
    <name evidence="2" type="ORF">HMPREF9488_03551</name>
</gene>
<dbReference type="PRINTS" id="PR00507">
    <property type="entry name" value="N12N6MTFRASE"/>
</dbReference>
<dbReference type="EMBL" id="ADKX01000049">
    <property type="protein sequence ID" value="EFW03269.1"/>
    <property type="molecule type" value="Genomic_DNA"/>
</dbReference>
<dbReference type="STRING" id="100884.GCA_000269565_00562"/>
<dbReference type="SUPFAM" id="SSF53335">
    <property type="entry name" value="S-adenosyl-L-methionine-dependent methyltransferases"/>
    <property type="match status" value="1"/>
</dbReference>